<gene>
    <name evidence="6" type="ORF">SAMN05421781_1030</name>
</gene>
<protein>
    <submittedName>
        <fullName evidence="6">Dipeptidyl aminopeptidase/acylaminoacyl peptidase</fullName>
    </submittedName>
</protein>
<evidence type="ECO:0000313" key="6">
    <source>
        <dbReference type="EMBL" id="SDW26535.1"/>
    </source>
</evidence>
<keyword evidence="6" id="KW-0031">Aminopeptidase</keyword>
<dbReference type="InterPro" id="IPR011042">
    <property type="entry name" value="6-blade_b-propeller_TolB-like"/>
</dbReference>
<evidence type="ECO:0000256" key="3">
    <source>
        <dbReference type="ARBA" id="ARBA00022801"/>
    </source>
</evidence>
<dbReference type="Pfam" id="PF07676">
    <property type="entry name" value="PD40"/>
    <property type="match status" value="3"/>
</dbReference>
<proteinExistence type="inferred from homology"/>
<dbReference type="SUPFAM" id="SSF82171">
    <property type="entry name" value="DPP6 N-terminal domain-like"/>
    <property type="match status" value="1"/>
</dbReference>
<dbReference type="PANTHER" id="PTHR42776">
    <property type="entry name" value="SERINE PEPTIDASE S9 FAMILY MEMBER"/>
    <property type="match status" value="1"/>
</dbReference>
<sequence>MSMKRPLSAEDLERIHVVDDARLSSDGERYAFVQKCIQSDTNSYYSNIYTQYLTDDVPVQWTFGSYANFSPRWSPDGSSLAFVSDRSGLNQIWMMSTSGGEPKQITFVKHGASNPVWSPDSQKLLFETEQAPEEDIFTTEEGSSDNFSSPVKIDRLRYKSDSRGFHHSRRAHIGLFRFDREDTSLLTNGSYDHYSPDWSPDSQFIVFSANRNSDEDISPVQDLYTLNIETKEISKLTDSAGTFTNASWSPDGSWIACTGHELEYKSATINQIWLINPLTKERKGMTLKWDVQIGDYMIGDIRTGHTSDKPVWSSDQEHIYFLASENGKVGLYQMDMHNEITAVHDEDNHVFSFSFHPKNEQFVLGISDPSNPGDFYSRRLEDKRRVRLTDVNASFLKEVDLSLPETLSVRTDDHWDVHGWIMYPVDYEEGQTFPLILEIHGGPHAMYGHTFFHEFQLLAAEGYGVLFSNPRGSQGYGQAFADACRRDYGGKDFGDLLAILDYAVDSYEFVDRNRLGVTGGSYGGFMTNWMISHTDRFKAAVTQRSISNWLSFYGVSDIGFFFTDWEIGVPLHQDPEKLWHHSPLLYVKDIHTPLLIMHSENDYRCPIEQAEQLFINMKYLNKTVSFLRFPGANHELSRSGPPALRIERLVHMIDWFHHYIKK</sequence>
<name>A0A1H2S4T8_9BACI</name>
<dbReference type="InterPro" id="IPR001375">
    <property type="entry name" value="Peptidase_S9_cat"/>
</dbReference>
<comment type="similarity">
    <text evidence="1">Belongs to the peptidase S9C family.</text>
</comment>
<dbReference type="SUPFAM" id="SSF53474">
    <property type="entry name" value="alpha/beta-Hydrolases"/>
    <property type="match status" value="1"/>
</dbReference>
<keyword evidence="4" id="KW-0720">Serine protease</keyword>
<dbReference type="FunFam" id="3.40.50.1820:FF:000028">
    <property type="entry name" value="S9 family peptidase"/>
    <property type="match status" value="1"/>
</dbReference>
<evidence type="ECO:0000313" key="7">
    <source>
        <dbReference type="Proteomes" id="UP000199488"/>
    </source>
</evidence>
<accession>A0A1H2S4T8</accession>
<evidence type="ECO:0000256" key="4">
    <source>
        <dbReference type="ARBA" id="ARBA00022825"/>
    </source>
</evidence>
<dbReference type="PANTHER" id="PTHR42776:SF27">
    <property type="entry name" value="DIPEPTIDYL PEPTIDASE FAMILY MEMBER 6"/>
    <property type="match status" value="1"/>
</dbReference>
<keyword evidence="3" id="KW-0378">Hydrolase</keyword>
<dbReference type="GO" id="GO:0006508">
    <property type="term" value="P:proteolysis"/>
    <property type="evidence" value="ECO:0007669"/>
    <property type="project" value="UniProtKB-KW"/>
</dbReference>
<evidence type="ECO:0000256" key="2">
    <source>
        <dbReference type="ARBA" id="ARBA00022670"/>
    </source>
</evidence>
<evidence type="ECO:0000259" key="5">
    <source>
        <dbReference type="Pfam" id="PF00326"/>
    </source>
</evidence>
<dbReference type="EMBL" id="FNNC01000001">
    <property type="protein sequence ID" value="SDW26535.1"/>
    <property type="molecule type" value="Genomic_DNA"/>
</dbReference>
<dbReference type="GO" id="GO:0004252">
    <property type="term" value="F:serine-type endopeptidase activity"/>
    <property type="evidence" value="ECO:0007669"/>
    <property type="project" value="TreeGrafter"/>
</dbReference>
<keyword evidence="2" id="KW-0645">Protease</keyword>
<dbReference type="Pfam" id="PF00326">
    <property type="entry name" value="Peptidase_S9"/>
    <property type="match status" value="1"/>
</dbReference>
<organism evidence="6 7">
    <name type="scientific">Marinococcus luteus</name>
    <dbReference type="NCBI Taxonomy" id="1122204"/>
    <lineage>
        <taxon>Bacteria</taxon>
        <taxon>Bacillati</taxon>
        <taxon>Bacillota</taxon>
        <taxon>Bacilli</taxon>
        <taxon>Bacillales</taxon>
        <taxon>Bacillaceae</taxon>
        <taxon>Marinococcus</taxon>
    </lineage>
</organism>
<feature type="domain" description="Peptidase S9 prolyl oligopeptidase catalytic" evidence="5">
    <location>
        <begin position="450"/>
        <end position="661"/>
    </location>
</feature>
<reference evidence="6 7" key="1">
    <citation type="submission" date="2016-10" db="EMBL/GenBank/DDBJ databases">
        <authorList>
            <person name="de Groot N.N."/>
        </authorList>
    </citation>
    <scope>NUCLEOTIDE SEQUENCE [LARGE SCALE GENOMIC DNA]</scope>
    <source>
        <strain evidence="6 7">DSM 23126</strain>
    </source>
</reference>
<keyword evidence="7" id="KW-1185">Reference proteome</keyword>
<dbReference type="GO" id="GO:0004177">
    <property type="term" value="F:aminopeptidase activity"/>
    <property type="evidence" value="ECO:0007669"/>
    <property type="project" value="UniProtKB-KW"/>
</dbReference>
<evidence type="ECO:0000256" key="1">
    <source>
        <dbReference type="ARBA" id="ARBA00010040"/>
    </source>
</evidence>
<dbReference type="Proteomes" id="UP000199488">
    <property type="component" value="Unassembled WGS sequence"/>
</dbReference>
<dbReference type="STRING" id="1122204.SAMN05421781_1030"/>
<dbReference type="AlphaFoldDB" id="A0A1H2S4T8"/>
<dbReference type="InterPro" id="IPR011659">
    <property type="entry name" value="WD40"/>
</dbReference>
<dbReference type="Gene3D" id="3.40.50.1820">
    <property type="entry name" value="alpha/beta hydrolase"/>
    <property type="match status" value="1"/>
</dbReference>
<dbReference type="InterPro" id="IPR029058">
    <property type="entry name" value="AB_hydrolase_fold"/>
</dbReference>
<dbReference type="Gene3D" id="2.120.10.30">
    <property type="entry name" value="TolB, C-terminal domain"/>
    <property type="match status" value="3"/>
</dbReference>